<dbReference type="InterPro" id="IPR036815">
    <property type="entry name" value="14-3-3_dom_sf"/>
</dbReference>
<dbReference type="AlphaFoldDB" id="A0A6B2LTP8"/>
<dbReference type="Gene3D" id="1.20.190.20">
    <property type="entry name" value="14-3-3 domain"/>
    <property type="match status" value="1"/>
</dbReference>
<dbReference type="InterPro" id="IPR000308">
    <property type="entry name" value="14-3-3"/>
</dbReference>
<dbReference type="PRINTS" id="PR00305">
    <property type="entry name" value="1433ZETA"/>
</dbReference>
<sequence>MSGPRVPDTAALALVAYMKGKELAEVHLRPAHPVRLGIIYHLSVLYEEILKERKKAIEINHKAFDLAIGDLEHLSNESYKDSALILQLMRPLYFNI</sequence>
<reference evidence="3" key="1">
    <citation type="journal article" date="2020" name="J. Eukaryot. Microbiol.">
        <title>De novo Sequencing, Assembly and Annotation of the Transcriptome for the Free-Living Testate Amoeba Arcella intermedia.</title>
        <authorList>
            <person name="Ribeiro G.M."/>
            <person name="Porfirio-Sousa A.L."/>
            <person name="Maurer-Alcala X.X."/>
            <person name="Katz L.A."/>
            <person name="Lahr D.J.G."/>
        </authorList>
    </citation>
    <scope>NUCLEOTIDE SEQUENCE</scope>
</reference>
<feature type="domain" description="14-3-3" evidence="2">
    <location>
        <begin position="9"/>
        <end position="90"/>
    </location>
</feature>
<protein>
    <recommendedName>
        <fullName evidence="2">14-3-3 domain-containing protein</fullName>
    </recommendedName>
</protein>
<accession>A0A6B2LTP8</accession>
<comment type="similarity">
    <text evidence="1">Belongs to the 14-3-3 family.</text>
</comment>
<proteinExistence type="inferred from homology"/>
<dbReference type="InterPro" id="IPR023410">
    <property type="entry name" value="14-3-3_domain"/>
</dbReference>
<evidence type="ECO:0000259" key="2">
    <source>
        <dbReference type="Pfam" id="PF00244"/>
    </source>
</evidence>
<dbReference type="Pfam" id="PF00244">
    <property type="entry name" value="14-3-3"/>
    <property type="match status" value="1"/>
</dbReference>
<evidence type="ECO:0000256" key="1">
    <source>
        <dbReference type="ARBA" id="ARBA00006141"/>
    </source>
</evidence>
<name>A0A6B2LTP8_9EUKA</name>
<dbReference type="PANTHER" id="PTHR18860">
    <property type="entry name" value="14-3-3 PROTEIN"/>
    <property type="match status" value="1"/>
</dbReference>
<evidence type="ECO:0000313" key="3">
    <source>
        <dbReference type="EMBL" id="NDV40305.1"/>
    </source>
</evidence>
<organism evidence="3">
    <name type="scientific">Arcella intermedia</name>
    <dbReference type="NCBI Taxonomy" id="1963864"/>
    <lineage>
        <taxon>Eukaryota</taxon>
        <taxon>Amoebozoa</taxon>
        <taxon>Tubulinea</taxon>
        <taxon>Elardia</taxon>
        <taxon>Arcellinida</taxon>
        <taxon>Sphaerothecina</taxon>
        <taxon>Arcellidae</taxon>
        <taxon>Arcella</taxon>
    </lineage>
</organism>
<dbReference type="EMBL" id="GIBP01011336">
    <property type="protein sequence ID" value="NDV40305.1"/>
    <property type="molecule type" value="Transcribed_RNA"/>
</dbReference>
<dbReference type="SUPFAM" id="SSF48445">
    <property type="entry name" value="14-3-3 protein"/>
    <property type="match status" value="1"/>
</dbReference>